<organism evidence="2 3">
    <name type="scientific">Reyranella soli</name>
    <dbReference type="NCBI Taxonomy" id="1230389"/>
    <lineage>
        <taxon>Bacteria</taxon>
        <taxon>Pseudomonadati</taxon>
        <taxon>Pseudomonadota</taxon>
        <taxon>Alphaproteobacteria</taxon>
        <taxon>Hyphomicrobiales</taxon>
        <taxon>Reyranellaceae</taxon>
        <taxon>Reyranella</taxon>
    </lineage>
</organism>
<comment type="caution">
    <text evidence="2">The sequence shown here is derived from an EMBL/GenBank/DDBJ whole genome shotgun (WGS) entry which is preliminary data.</text>
</comment>
<keyword evidence="3" id="KW-1185">Reference proteome</keyword>
<evidence type="ECO:0000313" key="3">
    <source>
        <dbReference type="Proteomes" id="UP000321058"/>
    </source>
</evidence>
<reference evidence="2 3" key="1">
    <citation type="submission" date="2019-07" db="EMBL/GenBank/DDBJ databases">
        <title>Whole genome shotgun sequence of Reyranella soli NBRC 108950.</title>
        <authorList>
            <person name="Hosoyama A."/>
            <person name="Uohara A."/>
            <person name="Ohji S."/>
            <person name="Ichikawa N."/>
        </authorList>
    </citation>
    <scope>NUCLEOTIDE SEQUENCE [LARGE SCALE GENOMIC DNA]</scope>
    <source>
        <strain evidence="2 3">NBRC 108950</strain>
    </source>
</reference>
<proteinExistence type="predicted"/>
<evidence type="ECO:0000313" key="2">
    <source>
        <dbReference type="EMBL" id="GEP56671.1"/>
    </source>
</evidence>
<evidence type="ECO:0000256" key="1">
    <source>
        <dbReference type="SAM" id="MobiDB-lite"/>
    </source>
</evidence>
<sequence>MLATVEEETHAVVVDDAQVHRIDEVAAANARGGLLWRDEAGDWFACLKAEDDRRRRLWLQSWSAGFGAQAAVAESVAVSILGAVQPEQLGRLFLEGEDLAARYLYAWPHQPPFRSIVGSPSPDDAEALNRLSRIARKVGTIRDPLVLLVDERGLSALDAFRANVHASLREAEGLEEAWMGKGHGTVVRLAGILELLEWSATGSTSPPGHIGRERMEGAVALWESYFRPHATALFMQTAPTSTELQARRAARWLRSRGKRHVTREQVRREGLGRTVNAFGADQVLYRLRSANVVREVPDGWRATGGRPTNMWEVNPALAHTEGVPERAERAGTSPPPSGPGK</sequence>
<dbReference type="Pfam" id="PF13148">
    <property type="entry name" value="DUF3987"/>
    <property type="match status" value="1"/>
</dbReference>
<dbReference type="AlphaFoldDB" id="A0A512NCI9"/>
<protein>
    <submittedName>
        <fullName evidence="2">Uncharacterized protein</fullName>
    </submittedName>
</protein>
<dbReference type="EMBL" id="BKAJ01000068">
    <property type="protein sequence ID" value="GEP56671.1"/>
    <property type="molecule type" value="Genomic_DNA"/>
</dbReference>
<name>A0A512NCI9_9HYPH</name>
<dbReference type="Proteomes" id="UP000321058">
    <property type="component" value="Unassembled WGS sequence"/>
</dbReference>
<gene>
    <name evidence="2" type="ORF">RSO01_38370</name>
</gene>
<accession>A0A512NCI9</accession>
<dbReference type="InterPro" id="IPR025048">
    <property type="entry name" value="DUF3987"/>
</dbReference>
<feature type="region of interest" description="Disordered" evidence="1">
    <location>
        <begin position="318"/>
        <end position="341"/>
    </location>
</feature>